<accession>A0ACC0E1D5</accession>
<proteinExistence type="predicted"/>
<sequence length="796" mass="89170">MEITHGHTSESKAVKLPSQVSDLTNQQLDNHITSVSVGFYHDQPKELQVQTVSNLARGRTCFVRAGTGYGKTRISEMYFKLFERKVIILVLLPLDSLGNDQVREKGLVGITAINLNKMTLNFAMVRKIKRGHYSFVYLSPEVFLNSSLFTELFFSPEFQNMLALIVVDEAHMIYLWGLVVSKMSKGLVIFTRHEDKAVFRPGYGCIATRLLATNKVPLLLLSATCRPIAVDAIINNLKLRPSDVTMLEGELTRPEIRIIRIPMKSTLSSCDDLLRIFAPKNKLSADKTVPTLIYSSTRNLTFQVMKVVNEARHTKMDEYDPLNPFIRRYHSVTGDEDKDENMDDFSHGNFPIFSATMALGLGQNLKQVRCVIHMGRGDPASIVQMIGRCGGDGQPGLALLFMEPVRQNGKNDVNEFDPNVPQGDDDRMDAFAVTNVCMRVSVAMDSINGYIPLSTEDPNYKAEAERERRMGFEKCQCSGCLPDEAKALINVIQQANKQNFTALVTNPSSIIKDDTIKILTRKTNPTGAKDSCKYPEEVAANLANHLVEQFEIFFVKTLGRSCHLASTFFGILCANAVVASIDQIRDVEPHNTDLLKKRMGGEYFSGQVDWINNSITEWLNSEYYRGVVADAEAYDVFIAEETMRLRTGHEEQIMEGLEELAAQGAEKKFQAGIIREQKKELAADEKKRLAAEKNRLAVENQAAKKLARDIVAAQEAAEKVAKQAARNLAREAERLAKANKISEEKRIRKDNAAALKQRAQGKKAESAMRAQKKLGKRESDAQALEEIKEKYRSNVN</sequence>
<dbReference type="Proteomes" id="UP001060170">
    <property type="component" value="Chromosome 12"/>
</dbReference>
<reference evidence="2" key="2">
    <citation type="journal article" date="2018" name="Mol. Plant Microbe Interact.">
        <title>Genome sequence resources for the wheat stripe rust pathogen (Puccinia striiformis f. sp. tritici) and the barley stripe rust pathogen (Puccinia striiformis f. sp. hordei).</title>
        <authorList>
            <person name="Xia C."/>
            <person name="Wang M."/>
            <person name="Yin C."/>
            <person name="Cornejo O.E."/>
            <person name="Hulbert S.H."/>
            <person name="Chen X."/>
        </authorList>
    </citation>
    <scope>NUCLEOTIDE SEQUENCE [LARGE SCALE GENOMIC DNA]</scope>
    <source>
        <strain evidence="2">93-210</strain>
    </source>
</reference>
<organism evidence="1 2">
    <name type="scientific">Puccinia striiformis f. sp. tritici</name>
    <dbReference type="NCBI Taxonomy" id="168172"/>
    <lineage>
        <taxon>Eukaryota</taxon>
        <taxon>Fungi</taxon>
        <taxon>Dikarya</taxon>
        <taxon>Basidiomycota</taxon>
        <taxon>Pucciniomycotina</taxon>
        <taxon>Pucciniomycetes</taxon>
        <taxon>Pucciniales</taxon>
        <taxon>Pucciniaceae</taxon>
        <taxon>Puccinia</taxon>
    </lineage>
</organism>
<keyword evidence="2" id="KW-1185">Reference proteome</keyword>
<reference evidence="2" key="1">
    <citation type="journal article" date="2018" name="BMC Genomics">
        <title>Genomic insights into host adaptation between the wheat stripe rust pathogen (Puccinia striiformis f. sp. tritici) and the barley stripe rust pathogen (Puccinia striiformis f. sp. hordei).</title>
        <authorList>
            <person name="Xia C."/>
            <person name="Wang M."/>
            <person name="Yin C."/>
            <person name="Cornejo O.E."/>
            <person name="Hulbert S.H."/>
            <person name="Chen X."/>
        </authorList>
    </citation>
    <scope>NUCLEOTIDE SEQUENCE [LARGE SCALE GENOMIC DNA]</scope>
    <source>
        <strain evidence="2">93-210</strain>
    </source>
</reference>
<protein>
    <submittedName>
        <fullName evidence="1">Uncharacterized protein</fullName>
    </submittedName>
</protein>
<evidence type="ECO:0000313" key="1">
    <source>
        <dbReference type="EMBL" id="KAI7942238.1"/>
    </source>
</evidence>
<gene>
    <name evidence="1" type="ORF">MJO28_012265</name>
</gene>
<name>A0ACC0E1D5_9BASI</name>
<dbReference type="EMBL" id="CM045876">
    <property type="protein sequence ID" value="KAI7942238.1"/>
    <property type="molecule type" value="Genomic_DNA"/>
</dbReference>
<reference evidence="1 2" key="3">
    <citation type="journal article" date="2022" name="Microbiol. Spectr.">
        <title>Folding features and dynamics of 3D genome architecture in plant fungal pathogens.</title>
        <authorList>
            <person name="Xia C."/>
        </authorList>
    </citation>
    <scope>NUCLEOTIDE SEQUENCE [LARGE SCALE GENOMIC DNA]</scope>
    <source>
        <strain evidence="1 2">93-210</strain>
    </source>
</reference>
<evidence type="ECO:0000313" key="2">
    <source>
        <dbReference type="Proteomes" id="UP001060170"/>
    </source>
</evidence>
<comment type="caution">
    <text evidence="1">The sequence shown here is derived from an EMBL/GenBank/DDBJ whole genome shotgun (WGS) entry which is preliminary data.</text>
</comment>